<feature type="compositionally biased region" description="Polar residues" evidence="1">
    <location>
        <begin position="38"/>
        <end position="49"/>
    </location>
</feature>
<reference evidence="2 3" key="1">
    <citation type="journal article" date="2018" name="PLoS Pathog.">
        <title>Evolution of structural diversity of trichothecenes, a family of toxins produced by plant pathogenic and entomopathogenic fungi.</title>
        <authorList>
            <person name="Proctor R.H."/>
            <person name="McCormick S.P."/>
            <person name="Kim H.S."/>
            <person name="Cardoza R.E."/>
            <person name="Stanley A.M."/>
            <person name="Lindo L."/>
            <person name="Kelly A."/>
            <person name="Brown D.W."/>
            <person name="Lee T."/>
            <person name="Vaughan M.M."/>
            <person name="Alexander N.J."/>
            <person name="Busman M."/>
            <person name="Gutierrez S."/>
        </authorList>
    </citation>
    <scope>NUCLEOTIDE SEQUENCE [LARGE SCALE GENOMIC DNA]</scope>
    <source>
        <strain evidence="2 3">NRRL 3299</strain>
    </source>
</reference>
<evidence type="ECO:0000313" key="3">
    <source>
        <dbReference type="Proteomes" id="UP000266152"/>
    </source>
</evidence>
<dbReference type="AlphaFoldDB" id="A0A395SLI6"/>
<organism evidence="2 3">
    <name type="scientific">Fusarium sporotrichioides</name>
    <dbReference type="NCBI Taxonomy" id="5514"/>
    <lineage>
        <taxon>Eukaryota</taxon>
        <taxon>Fungi</taxon>
        <taxon>Dikarya</taxon>
        <taxon>Ascomycota</taxon>
        <taxon>Pezizomycotina</taxon>
        <taxon>Sordariomycetes</taxon>
        <taxon>Hypocreomycetidae</taxon>
        <taxon>Hypocreales</taxon>
        <taxon>Nectriaceae</taxon>
        <taxon>Fusarium</taxon>
    </lineage>
</organism>
<keyword evidence="3" id="KW-1185">Reference proteome</keyword>
<feature type="region of interest" description="Disordered" evidence="1">
    <location>
        <begin position="26"/>
        <end position="49"/>
    </location>
</feature>
<gene>
    <name evidence="2" type="ORF">FSPOR_2263</name>
</gene>
<dbReference type="EMBL" id="PXOF01000029">
    <property type="protein sequence ID" value="RGP73304.1"/>
    <property type="molecule type" value="Genomic_DNA"/>
</dbReference>
<sequence length="128" mass="14152">MLTSAEKEAIDQEVATIFEGYSFATPTNEGFKSDDTSHGQTTGTTNEASARLNQYATLSPELASHARKLERYRFLCKYSPWNQAKSRFCSLQVTSGKLPTVVAPPQEPSTKRGRDEDSCDQQATTDHS</sequence>
<evidence type="ECO:0000313" key="2">
    <source>
        <dbReference type="EMBL" id="RGP73304.1"/>
    </source>
</evidence>
<comment type="caution">
    <text evidence="2">The sequence shown here is derived from an EMBL/GenBank/DDBJ whole genome shotgun (WGS) entry which is preliminary data.</text>
</comment>
<proteinExistence type="predicted"/>
<evidence type="ECO:0000256" key="1">
    <source>
        <dbReference type="SAM" id="MobiDB-lite"/>
    </source>
</evidence>
<protein>
    <submittedName>
        <fullName evidence="2">Uncharacterized protein</fullName>
    </submittedName>
</protein>
<feature type="region of interest" description="Disordered" evidence="1">
    <location>
        <begin position="97"/>
        <end position="128"/>
    </location>
</feature>
<name>A0A395SLI6_FUSSP</name>
<accession>A0A395SLI6</accession>
<dbReference type="Proteomes" id="UP000266152">
    <property type="component" value="Unassembled WGS sequence"/>
</dbReference>